<evidence type="ECO:0008006" key="3">
    <source>
        <dbReference type="Google" id="ProtNLM"/>
    </source>
</evidence>
<gene>
    <name evidence="1" type="ORF">FNYG_03656</name>
</gene>
<reference evidence="1 2" key="1">
    <citation type="submission" date="2017-06" db="EMBL/GenBank/DDBJ databases">
        <title>Genome of Fusarium nygamai isolate CS10214.</title>
        <authorList>
            <person name="Gardiner D.M."/>
            <person name="Obanor F."/>
            <person name="Kazan K."/>
        </authorList>
    </citation>
    <scope>NUCLEOTIDE SEQUENCE [LARGE SCALE GENOMIC DNA]</scope>
    <source>
        <strain evidence="1 2">CS10214</strain>
    </source>
</reference>
<dbReference type="AlphaFoldDB" id="A0A2K0WM42"/>
<dbReference type="EMBL" id="MTQA01000054">
    <property type="protein sequence ID" value="PNP83334.1"/>
    <property type="molecule type" value="Genomic_DNA"/>
</dbReference>
<name>A0A2K0WM42_GIBNY</name>
<proteinExistence type="predicted"/>
<sequence length="181" mass="20510">MAYNNTSNCSVHALFEASFQKLTDVVSSDTSTVSHKAHCGRAPSDALIQRHILVGGRHEDLYQFLSTSQYEEHLNHLGNTDFHSHLDIFDELNTKLKHWQKAGGGKLVWLAKSPFKVGFLADAMGLGKSLQAWVAALEEHCLWWIILDDAKIDTALLLDYDIVIFSRDFLKSRYRDSVTFE</sequence>
<organism evidence="1 2">
    <name type="scientific">Gibberella nygamai</name>
    <name type="common">Bean root rot disease fungus</name>
    <name type="synonym">Fusarium nygamai</name>
    <dbReference type="NCBI Taxonomy" id="42673"/>
    <lineage>
        <taxon>Eukaryota</taxon>
        <taxon>Fungi</taxon>
        <taxon>Dikarya</taxon>
        <taxon>Ascomycota</taxon>
        <taxon>Pezizomycotina</taxon>
        <taxon>Sordariomycetes</taxon>
        <taxon>Hypocreomycetidae</taxon>
        <taxon>Hypocreales</taxon>
        <taxon>Nectriaceae</taxon>
        <taxon>Fusarium</taxon>
        <taxon>Fusarium fujikuroi species complex</taxon>
    </lineage>
</organism>
<accession>A0A2K0WM42</accession>
<dbReference type="Proteomes" id="UP000236664">
    <property type="component" value="Unassembled WGS sequence"/>
</dbReference>
<protein>
    <recommendedName>
        <fullName evidence="3">SNF2 N-terminal domain-containing protein</fullName>
    </recommendedName>
</protein>
<dbReference type="SUPFAM" id="SSF52540">
    <property type="entry name" value="P-loop containing nucleoside triphosphate hydrolases"/>
    <property type="match status" value="1"/>
</dbReference>
<evidence type="ECO:0000313" key="2">
    <source>
        <dbReference type="Proteomes" id="UP000236664"/>
    </source>
</evidence>
<dbReference type="InterPro" id="IPR027417">
    <property type="entry name" value="P-loop_NTPase"/>
</dbReference>
<evidence type="ECO:0000313" key="1">
    <source>
        <dbReference type="EMBL" id="PNP83334.1"/>
    </source>
</evidence>
<comment type="caution">
    <text evidence="1">The sequence shown here is derived from an EMBL/GenBank/DDBJ whole genome shotgun (WGS) entry which is preliminary data.</text>
</comment>
<keyword evidence="2" id="KW-1185">Reference proteome</keyword>
<dbReference type="OrthoDB" id="5107025at2759"/>